<evidence type="ECO:0000256" key="2">
    <source>
        <dbReference type="ARBA" id="ARBA00004673"/>
    </source>
</evidence>
<evidence type="ECO:0000256" key="6">
    <source>
        <dbReference type="ARBA" id="ARBA00022519"/>
    </source>
</evidence>
<keyword evidence="7 19" id="KW-0349">Heme</keyword>
<organism evidence="24 25">
    <name type="scientific">Sulfuritalea hydrogenivorans sk43H</name>
    <dbReference type="NCBI Taxonomy" id="1223802"/>
    <lineage>
        <taxon>Bacteria</taxon>
        <taxon>Pseudomonadati</taxon>
        <taxon>Pseudomonadota</taxon>
        <taxon>Betaproteobacteria</taxon>
        <taxon>Nitrosomonadales</taxon>
        <taxon>Sterolibacteriaceae</taxon>
        <taxon>Sulfuritalea</taxon>
    </lineage>
</organism>
<comment type="subcellular location">
    <subcellularLocation>
        <location evidence="1 19">Cell inner membrane</location>
    </subcellularLocation>
</comment>
<dbReference type="Proteomes" id="UP000031637">
    <property type="component" value="Chromosome"/>
</dbReference>
<evidence type="ECO:0000256" key="10">
    <source>
        <dbReference type="ARBA" id="ARBA00022723"/>
    </source>
</evidence>
<dbReference type="GO" id="GO:0006119">
    <property type="term" value="P:oxidative phosphorylation"/>
    <property type="evidence" value="ECO:0007669"/>
    <property type="project" value="UniProtKB-UniPathway"/>
</dbReference>
<comment type="cofactor">
    <cofactor evidence="19 21">
        <name>heme c</name>
        <dbReference type="ChEBI" id="CHEBI:61717"/>
    </cofactor>
    <text evidence="19 21">Binds 2 heme C groups per subunit.</text>
</comment>
<keyword evidence="12 19" id="KW-0375">Hydrogen ion transport</keyword>
<proteinExistence type="inferred from homology"/>
<keyword evidence="25" id="KW-1185">Reference proteome</keyword>
<dbReference type="GO" id="GO:0020037">
    <property type="term" value="F:heme binding"/>
    <property type="evidence" value="ECO:0007669"/>
    <property type="project" value="InterPro"/>
</dbReference>
<feature type="binding site" description="covalent" evidence="21">
    <location>
        <position position="229"/>
    </location>
    <ligand>
        <name>heme c</name>
        <dbReference type="ChEBI" id="CHEBI:61717"/>
        <label>2</label>
    </ligand>
</feature>
<dbReference type="PANTHER" id="PTHR33751">
    <property type="entry name" value="CBB3-TYPE CYTOCHROME C OXIDASE SUBUNIT FIXP"/>
    <property type="match status" value="1"/>
</dbReference>
<evidence type="ECO:0000256" key="7">
    <source>
        <dbReference type="ARBA" id="ARBA00022617"/>
    </source>
</evidence>
<dbReference type="RefSeq" id="WP_041097327.1">
    <property type="nucleotide sequence ID" value="NZ_AP012547.1"/>
</dbReference>
<keyword evidence="5 19" id="KW-1003">Cell membrane</keyword>
<feature type="binding site" description="covalent" evidence="21">
    <location>
        <position position="232"/>
    </location>
    <ligand>
        <name>heme c</name>
        <dbReference type="ChEBI" id="CHEBI:61717"/>
        <label>2</label>
    </ligand>
</feature>
<dbReference type="InterPro" id="IPR009056">
    <property type="entry name" value="Cyt_c-like_dom"/>
</dbReference>
<name>W0SCJ0_9PROT</name>
<feature type="binding site" description="axial binding residue" evidence="20">
    <location>
        <position position="273"/>
    </location>
    <ligand>
        <name>heme c</name>
        <dbReference type="ChEBI" id="CHEBI:61717"/>
        <label>1</label>
    </ligand>
    <ligandPart>
        <name>Fe</name>
        <dbReference type="ChEBI" id="CHEBI:18248"/>
    </ligandPart>
</feature>
<dbReference type="PIRSF" id="PIRSF000006">
    <property type="entry name" value="Cbb3-Cox_fixP"/>
    <property type="match status" value="1"/>
</dbReference>
<evidence type="ECO:0000256" key="12">
    <source>
        <dbReference type="ARBA" id="ARBA00022781"/>
    </source>
</evidence>
<keyword evidence="18 19" id="KW-0472">Membrane</keyword>
<evidence type="ECO:0000256" key="9">
    <source>
        <dbReference type="ARBA" id="ARBA00022692"/>
    </source>
</evidence>
<keyword evidence="10 19" id="KW-0479">Metal-binding</keyword>
<dbReference type="Gene3D" id="6.10.280.130">
    <property type="match status" value="1"/>
</dbReference>
<dbReference type="GO" id="GO:0016491">
    <property type="term" value="F:oxidoreductase activity"/>
    <property type="evidence" value="ECO:0007669"/>
    <property type="project" value="UniProtKB-KW"/>
</dbReference>
<dbReference type="InterPro" id="IPR036909">
    <property type="entry name" value="Cyt_c-like_dom_sf"/>
</dbReference>
<dbReference type="NCBIfam" id="TIGR00782">
    <property type="entry name" value="ccoP"/>
    <property type="match status" value="1"/>
</dbReference>
<evidence type="ECO:0000256" key="1">
    <source>
        <dbReference type="ARBA" id="ARBA00004533"/>
    </source>
</evidence>
<feature type="domain" description="Cytochrome c" evidence="23">
    <location>
        <begin position="216"/>
        <end position="296"/>
    </location>
</feature>
<evidence type="ECO:0000256" key="8">
    <source>
        <dbReference type="ARBA" id="ARBA00022660"/>
    </source>
</evidence>
<evidence type="ECO:0000256" key="19">
    <source>
        <dbReference type="PIRNR" id="PIRNR000006"/>
    </source>
</evidence>
<feature type="transmembrane region" description="Helical" evidence="22">
    <location>
        <begin position="7"/>
        <end position="29"/>
    </location>
</feature>
<dbReference type="UniPathway" id="UPA00705"/>
<comment type="pathway">
    <text evidence="2 19">Energy metabolism; oxidative phosphorylation.</text>
</comment>
<evidence type="ECO:0000256" key="22">
    <source>
        <dbReference type="SAM" id="Phobius"/>
    </source>
</evidence>
<dbReference type="InterPro" id="IPR038414">
    <property type="entry name" value="CcoP_N_sf"/>
</dbReference>
<evidence type="ECO:0000256" key="13">
    <source>
        <dbReference type="ARBA" id="ARBA00022982"/>
    </source>
</evidence>
<dbReference type="GO" id="GO:0046872">
    <property type="term" value="F:metal ion binding"/>
    <property type="evidence" value="ECO:0007669"/>
    <property type="project" value="UniProtKB-KW"/>
</dbReference>
<evidence type="ECO:0000256" key="16">
    <source>
        <dbReference type="ARBA" id="ARBA00023004"/>
    </source>
</evidence>
<dbReference type="AlphaFoldDB" id="W0SCJ0"/>
<dbReference type="GO" id="GO:0009055">
    <property type="term" value="F:electron transfer activity"/>
    <property type="evidence" value="ECO:0007669"/>
    <property type="project" value="InterPro"/>
</dbReference>
<sequence length="320" mass="34779">MSDFVSGFWNVYVVGIVLASVLGCGVFLWSQSIARHVEGETTGHVWDEDLQEFSNPLPSWWRWLFYITIIFSLFYLAMYPGLGTYQGQFNWSSTGQYDGEIKKADEQYGPIFKKFQSQDILAVAANSEAKEMGQRLFLTYCAQCHGSDAKGARGFPNLTDNDWLFGGTPDQIKESILKGRDAMMPAKGVKPDLNGDQIKDLAHYVRSLSGLAADSIRAQRGKELFAPACAACHGPDGKGVLGLAPNLTDKVWLYGSSEETITETITKGRTNRMPAFGEFLGDAKVHLLTAYVYGLGGGVKDAAPAAPAADPAAAAPAEKK</sequence>
<dbReference type="SUPFAM" id="SSF46626">
    <property type="entry name" value="Cytochrome c"/>
    <property type="match status" value="2"/>
</dbReference>
<dbReference type="GO" id="GO:0005886">
    <property type="term" value="C:plasma membrane"/>
    <property type="evidence" value="ECO:0007669"/>
    <property type="project" value="UniProtKB-SubCell"/>
</dbReference>
<dbReference type="PROSITE" id="PS51007">
    <property type="entry name" value="CYTC"/>
    <property type="match status" value="2"/>
</dbReference>
<dbReference type="OrthoDB" id="5290932at2"/>
<keyword evidence="17 19" id="KW-0406">Ion transport</keyword>
<evidence type="ECO:0000256" key="4">
    <source>
        <dbReference type="ARBA" id="ARBA00022448"/>
    </source>
</evidence>
<feature type="binding site" description="axial binding residue" evidence="20">
    <location>
        <position position="233"/>
    </location>
    <ligand>
        <name>heme c</name>
        <dbReference type="ChEBI" id="CHEBI:61717"/>
        <label>2</label>
    </ligand>
    <ligandPart>
        <name>Fe</name>
        <dbReference type="ChEBI" id="CHEBI:18248"/>
    </ligandPart>
</feature>
<feature type="transmembrane region" description="Helical" evidence="22">
    <location>
        <begin position="63"/>
        <end position="82"/>
    </location>
</feature>
<evidence type="ECO:0000256" key="20">
    <source>
        <dbReference type="PIRSR" id="PIRSR000006-1"/>
    </source>
</evidence>
<feature type="domain" description="Cytochrome c" evidence="23">
    <location>
        <begin position="128"/>
        <end position="209"/>
    </location>
</feature>
<accession>W0SCJ0</accession>
<evidence type="ECO:0000256" key="3">
    <source>
        <dbReference type="ARBA" id="ARBA00006113"/>
    </source>
</evidence>
<protein>
    <recommendedName>
        <fullName evidence="19">Cbb3-type cytochrome c oxidase subunit</fullName>
    </recommendedName>
</protein>
<dbReference type="STRING" id="1223802.SUTH_00840"/>
<comment type="subunit">
    <text evidence="19">Component of the cbb3-type cytochrome c oxidase.</text>
</comment>
<feature type="binding site" description="covalent" evidence="21">
    <location>
        <position position="144"/>
    </location>
    <ligand>
        <name>heme c</name>
        <dbReference type="ChEBI" id="CHEBI:61717"/>
        <label>1</label>
    </ligand>
</feature>
<feature type="binding site" description="covalent" evidence="21">
    <location>
        <position position="141"/>
    </location>
    <ligand>
        <name>heme c</name>
        <dbReference type="ChEBI" id="CHEBI:61717"/>
        <label>1</label>
    </ligand>
</feature>
<dbReference type="PANTHER" id="PTHR33751:SF1">
    <property type="entry name" value="CBB3-TYPE CYTOCHROME C OXIDASE SUBUNIT FIXP"/>
    <property type="match status" value="1"/>
</dbReference>
<dbReference type="KEGG" id="shd:SUTH_00840"/>
<evidence type="ECO:0000256" key="11">
    <source>
        <dbReference type="ARBA" id="ARBA00022737"/>
    </source>
</evidence>
<keyword evidence="13 19" id="KW-0249">Electron transport</keyword>
<evidence type="ECO:0000259" key="23">
    <source>
        <dbReference type="PROSITE" id="PS51007"/>
    </source>
</evidence>
<evidence type="ECO:0000256" key="15">
    <source>
        <dbReference type="ARBA" id="ARBA00023002"/>
    </source>
</evidence>
<dbReference type="Pfam" id="PF13442">
    <property type="entry name" value="Cytochrome_CBB3"/>
    <property type="match status" value="2"/>
</dbReference>
<dbReference type="EMBL" id="AP012547">
    <property type="protein sequence ID" value="BAO28647.1"/>
    <property type="molecule type" value="Genomic_DNA"/>
</dbReference>
<keyword evidence="6 19" id="KW-0997">Cell inner membrane</keyword>
<evidence type="ECO:0000256" key="18">
    <source>
        <dbReference type="ARBA" id="ARBA00023136"/>
    </source>
</evidence>
<evidence type="ECO:0000256" key="21">
    <source>
        <dbReference type="PIRSR" id="PIRSR000006-2"/>
    </source>
</evidence>
<dbReference type="InterPro" id="IPR004678">
    <property type="entry name" value="Cyt_c_oxidase_cbb3_su3"/>
</dbReference>
<gene>
    <name evidence="24" type="ORF">SUTH_00840</name>
</gene>
<dbReference type="Gene3D" id="1.10.760.10">
    <property type="entry name" value="Cytochrome c-like domain"/>
    <property type="match status" value="2"/>
</dbReference>
<keyword evidence="8 19" id="KW-0679">Respiratory chain</keyword>
<reference evidence="24 25" key="1">
    <citation type="journal article" date="2014" name="Syst. Appl. Microbiol.">
        <title>Complete genomes of freshwater sulfur oxidizers Sulfuricella denitrificans skB26 and Sulfuritalea hydrogenivorans sk43H: genetic insights into the sulfur oxidation pathway of betaproteobacteria.</title>
        <authorList>
            <person name="Watanabe T."/>
            <person name="Kojima H."/>
            <person name="Fukui M."/>
        </authorList>
    </citation>
    <scope>NUCLEOTIDE SEQUENCE [LARGE SCALE GENOMIC DNA]</scope>
    <source>
        <strain evidence="24">DSM22779</strain>
    </source>
</reference>
<keyword evidence="14 22" id="KW-1133">Transmembrane helix</keyword>
<keyword evidence="15 19" id="KW-0560">Oxidoreductase</keyword>
<dbReference type="InterPro" id="IPR050597">
    <property type="entry name" value="Cytochrome_c_Oxidase_Subunit"/>
</dbReference>
<dbReference type="Pfam" id="PF14715">
    <property type="entry name" value="FixP_N"/>
    <property type="match status" value="1"/>
</dbReference>
<dbReference type="InterPro" id="IPR032858">
    <property type="entry name" value="CcoP_N"/>
</dbReference>
<evidence type="ECO:0000256" key="14">
    <source>
        <dbReference type="ARBA" id="ARBA00022989"/>
    </source>
</evidence>
<evidence type="ECO:0000313" key="25">
    <source>
        <dbReference type="Proteomes" id="UP000031637"/>
    </source>
</evidence>
<comment type="function">
    <text evidence="19">C-type cytochrome. Part of the cbb3-type cytochrome c oxidase complex.</text>
</comment>
<keyword evidence="11" id="KW-0677">Repeat</keyword>
<comment type="similarity">
    <text evidence="3 19">Belongs to the CcoP / FixP family.</text>
</comment>
<dbReference type="HOGENOM" id="CLU_047545_2_1_4"/>
<keyword evidence="4 19" id="KW-0813">Transport</keyword>
<keyword evidence="9 22" id="KW-0812">Transmembrane</keyword>
<feature type="binding site" description="axial binding residue" evidence="20">
    <location>
        <position position="145"/>
    </location>
    <ligand>
        <name>heme c</name>
        <dbReference type="ChEBI" id="CHEBI:61717"/>
        <label>1</label>
    </ligand>
    <ligandPart>
        <name>Fe</name>
        <dbReference type="ChEBI" id="CHEBI:18248"/>
    </ligandPart>
</feature>
<evidence type="ECO:0000313" key="24">
    <source>
        <dbReference type="EMBL" id="BAO28647.1"/>
    </source>
</evidence>
<dbReference type="GO" id="GO:1902600">
    <property type="term" value="P:proton transmembrane transport"/>
    <property type="evidence" value="ECO:0007669"/>
    <property type="project" value="UniProtKB-KW"/>
</dbReference>
<evidence type="ECO:0000256" key="17">
    <source>
        <dbReference type="ARBA" id="ARBA00023065"/>
    </source>
</evidence>
<feature type="binding site" description="axial binding residue" evidence="20">
    <location>
        <position position="184"/>
    </location>
    <ligand>
        <name>heme c</name>
        <dbReference type="ChEBI" id="CHEBI:61717"/>
        <label>2</label>
    </ligand>
    <ligandPart>
        <name>Fe</name>
        <dbReference type="ChEBI" id="CHEBI:18248"/>
    </ligandPart>
</feature>
<keyword evidence="16 19" id="KW-0408">Iron</keyword>
<evidence type="ECO:0000256" key="5">
    <source>
        <dbReference type="ARBA" id="ARBA00022475"/>
    </source>
</evidence>